<dbReference type="RefSeq" id="WP_149839201.1">
    <property type="nucleotide sequence ID" value="NZ_VUOC01000003.1"/>
</dbReference>
<keyword evidence="4" id="KW-1185">Reference proteome</keyword>
<feature type="compositionally biased region" description="Basic and acidic residues" evidence="1">
    <location>
        <begin position="37"/>
        <end position="60"/>
    </location>
</feature>
<organism evidence="3 4">
    <name type="scientific">Chitinophaga agrisoli</name>
    <dbReference type="NCBI Taxonomy" id="2607653"/>
    <lineage>
        <taxon>Bacteria</taxon>
        <taxon>Pseudomonadati</taxon>
        <taxon>Bacteroidota</taxon>
        <taxon>Chitinophagia</taxon>
        <taxon>Chitinophagales</taxon>
        <taxon>Chitinophagaceae</taxon>
        <taxon>Chitinophaga</taxon>
    </lineage>
</organism>
<dbReference type="EMBL" id="VUOC01000003">
    <property type="protein sequence ID" value="KAA2241694.1"/>
    <property type="molecule type" value="Genomic_DNA"/>
</dbReference>
<evidence type="ECO:0000313" key="4">
    <source>
        <dbReference type="Proteomes" id="UP000324611"/>
    </source>
</evidence>
<feature type="region of interest" description="Disordered" evidence="1">
    <location>
        <begin position="37"/>
        <end position="70"/>
    </location>
</feature>
<dbReference type="Gene3D" id="2.30.30.1060">
    <property type="match status" value="1"/>
</dbReference>
<dbReference type="InterPro" id="IPR021331">
    <property type="entry name" value="Hva1_TUDOR"/>
</dbReference>
<feature type="domain" description="Hypervirulence associated protein TUDOR" evidence="2">
    <location>
        <begin position="8"/>
        <end position="66"/>
    </location>
</feature>
<evidence type="ECO:0000313" key="3">
    <source>
        <dbReference type="EMBL" id="KAA2241694.1"/>
    </source>
</evidence>
<reference evidence="3 4" key="2">
    <citation type="submission" date="2019-09" db="EMBL/GenBank/DDBJ databases">
        <authorList>
            <person name="Jin C."/>
        </authorList>
    </citation>
    <scope>NUCLEOTIDE SEQUENCE [LARGE SCALE GENOMIC DNA]</scope>
    <source>
        <strain evidence="3 4">BN140078</strain>
    </source>
</reference>
<feature type="region of interest" description="Disordered" evidence="1">
    <location>
        <begin position="1"/>
        <end position="20"/>
    </location>
</feature>
<dbReference type="Pfam" id="PF11160">
    <property type="entry name" value="Hva1_TUDOR"/>
    <property type="match status" value="1"/>
</dbReference>
<evidence type="ECO:0000256" key="1">
    <source>
        <dbReference type="SAM" id="MobiDB-lite"/>
    </source>
</evidence>
<dbReference type="Proteomes" id="UP000324611">
    <property type="component" value="Unassembled WGS sequence"/>
</dbReference>
<name>A0A5B2VS76_9BACT</name>
<feature type="compositionally biased region" description="Basic and acidic residues" evidence="1">
    <location>
        <begin position="1"/>
        <end position="12"/>
    </location>
</feature>
<protein>
    <submittedName>
        <fullName evidence="3">DUF2945 domain-containing protein</fullName>
    </submittedName>
</protein>
<gene>
    <name evidence="3" type="ORF">F0L74_17620</name>
</gene>
<proteinExistence type="predicted"/>
<dbReference type="AlphaFoldDB" id="A0A5B2VS76"/>
<accession>A0A5B2VS76</accession>
<reference evidence="3 4" key="1">
    <citation type="submission" date="2019-09" db="EMBL/GenBank/DDBJ databases">
        <title>Chitinophaga ginsengihumi sp. nov., isolated from soil of ginseng rhizosphere.</title>
        <authorList>
            <person name="Lee J."/>
        </authorList>
    </citation>
    <scope>NUCLEOTIDE SEQUENCE [LARGE SCALE GENOMIC DNA]</scope>
    <source>
        <strain evidence="3 4">BN140078</strain>
    </source>
</reference>
<comment type="caution">
    <text evidence="3">The sequence shown here is derived from an EMBL/GenBank/DDBJ whole genome shotgun (WGS) entry which is preliminary data.</text>
</comment>
<evidence type="ECO:0000259" key="2">
    <source>
        <dbReference type="Pfam" id="PF11160"/>
    </source>
</evidence>
<sequence>MEKQLKKGDHVHWNSSGGASDGVVIRVHTKDFEFKGVTHRASKEEPQYEVKSDKSGETAAHKAGALQKKH</sequence>